<keyword evidence="7 8" id="KW-0472">Membrane</keyword>
<dbReference type="InterPro" id="IPR002524">
    <property type="entry name" value="Cation_efflux"/>
</dbReference>
<dbReference type="SUPFAM" id="SSF160240">
    <property type="entry name" value="Cation efflux protein cytoplasmic domain-like"/>
    <property type="match status" value="1"/>
</dbReference>
<comment type="similarity">
    <text evidence="2">Belongs to the cation diffusion facilitator (CDF) transporter (TC 2.A.4) family. SLC30A subfamily.</text>
</comment>
<dbReference type="Proteomes" id="UP000285301">
    <property type="component" value="Unassembled WGS sequence"/>
</dbReference>
<feature type="transmembrane region" description="Helical" evidence="8">
    <location>
        <begin position="20"/>
        <end position="40"/>
    </location>
</feature>
<dbReference type="InterPro" id="IPR027470">
    <property type="entry name" value="Cation_efflux_CTD"/>
</dbReference>
<evidence type="ECO:0000256" key="5">
    <source>
        <dbReference type="ARBA" id="ARBA00022833"/>
    </source>
</evidence>
<feature type="domain" description="Cation efflux protein cytoplasmic" evidence="10">
    <location>
        <begin position="240"/>
        <end position="312"/>
    </location>
</feature>
<dbReference type="InterPro" id="IPR036837">
    <property type="entry name" value="Cation_efflux_CTD_sf"/>
</dbReference>
<comment type="subcellular location">
    <subcellularLocation>
        <location evidence="1">Membrane</location>
        <topology evidence="1">Multi-pass membrane protein</topology>
    </subcellularLocation>
</comment>
<dbReference type="GO" id="GO:0006882">
    <property type="term" value="P:intracellular zinc ion homeostasis"/>
    <property type="evidence" value="ECO:0007669"/>
    <property type="project" value="TreeGrafter"/>
</dbReference>
<keyword evidence="3" id="KW-0813">Transport</keyword>
<dbReference type="Pfam" id="PF16916">
    <property type="entry name" value="ZT_dimer"/>
    <property type="match status" value="1"/>
</dbReference>
<evidence type="ECO:0000259" key="9">
    <source>
        <dbReference type="Pfam" id="PF01545"/>
    </source>
</evidence>
<dbReference type="STRING" id="1965070.A0A3S4R448"/>
<evidence type="ECO:0000259" key="10">
    <source>
        <dbReference type="Pfam" id="PF16916"/>
    </source>
</evidence>
<feature type="transmembrane region" description="Helical" evidence="8">
    <location>
        <begin position="86"/>
        <end position="106"/>
    </location>
</feature>
<evidence type="ECO:0000256" key="2">
    <source>
        <dbReference type="ARBA" id="ARBA00008873"/>
    </source>
</evidence>
<dbReference type="PANTHER" id="PTHR45820:SF4">
    <property type="entry name" value="ZINC TRANSPORTER 63C, ISOFORM F"/>
    <property type="match status" value="1"/>
</dbReference>
<dbReference type="PANTHER" id="PTHR45820">
    <property type="entry name" value="FI23527P1"/>
    <property type="match status" value="1"/>
</dbReference>
<evidence type="ECO:0000256" key="7">
    <source>
        <dbReference type="ARBA" id="ARBA00023136"/>
    </source>
</evidence>
<dbReference type="OrthoDB" id="29444at2759"/>
<evidence type="ECO:0000256" key="4">
    <source>
        <dbReference type="ARBA" id="ARBA00022692"/>
    </source>
</evidence>
<feature type="transmembrane region" description="Helical" evidence="8">
    <location>
        <begin position="118"/>
        <end position="137"/>
    </location>
</feature>
<dbReference type="GO" id="GO:0005385">
    <property type="term" value="F:zinc ion transmembrane transporter activity"/>
    <property type="evidence" value="ECO:0007669"/>
    <property type="project" value="TreeGrafter"/>
</dbReference>
<evidence type="ECO:0000256" key="6">
    <source>
        <dbReference type="ARBA" id="ARBA00022989"/>
    </source>
</evidence>
<evidence type="ECO:0000256" key="3">
    <source>
        <dbReference type="ARBA" id="ARBA00022448"/>
    </source>
</evidence>
<sequence length="342" mass="39008">MDKRREKEQIKNIRRLKLMLILTTSYMLVEMSVGYATKAISLVTDSFHMLSDVVSLVIAFICIKISMKKWSRNTYGWARAEILGSLINAVFLCALCFSIFIEAIKRFTTPEAIERPDLVLYVASFGLCVNVFGLFLFKHGKSIKRQHQKAETQLDIRHQVEEEEYNSSQMNIRGVFIHILADAIGSVIVMASACLALFTNWKFKLYVDPSLSLASVLLILISTWTLLRNSSLILLQTMPSHIDVELLKNEIKQKIPQVLEIHELHIWQLTGDTFIATAHILCKNTTSFMQIVGEMKSIFHAHKIHSTTIQPEFVENDKNLTQTNKCLVPCLPKDQSETCCKK</sequence>
<evidence type="ECO:0000256" key="8">
    <source>
        <dbReference type="SAM" id="Phobius"/>
    </source>
</evidence>
<feature type="transmembrane region" description="Helical" evidence="8">
    <location>
        <begin position="175"/>
        <end position="198"/>
    </location>
</feature>
<dbReference type="InterPro" id="IPR058533">
    <property type="entry name" value="Cation_efflux_TM"/>
</dbReference>
<keyword evidence="6 8" id="KW-1133">Transmembrane helix</keyword>
<feature type="transmembrane region" description="Helical" evidence="8">
    <location>
        <begin position="210"/>
        <end position="227"/>
    </location>
</feature>
<keyword evidence="4 8" id="KW-0812">Transmembrane</keyword>
<dbReference type="Gene3D" id="1.20.1510.10">
    <property type="entry name" value="Cation efflux protein transmembrane domain"/>
    <property type="match status" value="1"/>
</dbReference>
<organism evidence="11 12">
    <name type="scientific">Dinothrombium tinctorium</name>
    <dbReference type="NCBI Taxonomy" id="1965070"/>
    <lineage>
        <taxon>Eukaryota</taxon>
        <taxon>Metazoa</taxon>
        <taxon>Ecdysozoa</taxon>
        <taxon>Arthropoda</taxon>
        <taxon>Chelicerata</taxon>
        <taxon>Arachnida</taxon>
        <taxon>Acari</taxon>
        <taxon>Acariformes</taxon>
        <taxon>Trombidiformes</taxon>
        <taxon>Prostigmata</taxon>
        <taxon>Anystina</taxon>
        <taxon>Parasitengona</taxon>
        <taxon>Trombidioidea</taxon>
        <taxon>Trombidiidae</taxon>
        <taxon>Dinothrombium</taxon>
    </lineage>
</organism>
<dbReference type="InterPro" id="IPR027469">
    <property type="entry name" value="Cation_efflux_TMD_sf"/>
</dbReference>
<accession>A0A3S4R448</accession>
<keyword evidence="12" id="KW-1185">Reference proteome</keyword>
<evidence type="ECO:0000313" key="11">
    <source>
        <dbReference type="EMBL" id="RWS11344.1"/>
    </source>
</evidence>
<keyword evidence="5" id="KW-0862">Zinc</keyword>
<evidence type="ECO:0000313" key="12">
    <source>
        <dbReference type="Proteomes" id="UP000285301"/>
    </source>
</evidence>
<name>A0A3S4R448_9ACAR</name>
<feature type="transmembrane region" description="Helical" evidence="8">
    <location>
        <begin position="46"/>
        <end position="65"/>
    </location>
</feature>
<dbReference type="GO" id="GO:0010312">
    <property type="term" value="P:detoxification of zinc ion"/>
    <property type="evidence" value="ECO:0007669"/>
    <property type="project" value="TreeGrafter"/>
</dbReference>
<reference evidence="11 12" key="1">
    <citation type="journal article" date="2018" name="Gigascience">
        <title>Genomes of trombidid mites reveal novel predicted allergens and laterally-transferred genes associated with secondary metabolism.</title>
        <authorList>
            <person name="Dong X."/>
            <person name="Chaisiri K."/>
            <person name="Xia D."/>
            <person name="Armstrong S.D."/>
            <person name="Fang Y."/>
            <person name="Donnelly M.J."/>
            <person name="Kadowaki T."/>
            <person name="McGarry J.W."/>
            <person name="Darby A.C."/>
            <person name="Makepeace B.L."/>
        </authorList>
    </citation>
    <scope>NUCLEOTIDE SEQUENCE [LARGE SCALE GENOMIC DNA]</scope>
    <source>
        <strain evidence="11">UoL-WK</strain>
    </source>
</reference>
<dbReference type="NCBIfam" id="TIGR01297">
    <property type="entry name" value="CDF"/>
    <property type="match status" value="1"/>
</dbReference>
<evidence type="ECO:0000256" key="1">
    <source>
        <dbReference type="ARBA" id="ARBA00004141"/>
    </source>
</evidence>
<dbReference type="Pfam" id="PF01545">
    <property type="entry name" value="Cation_efflux"/>
    <property type="match status" value="1"/>
</dbReference>
<comment type="caution">
    <text evidence="11">The sequence shown here is derived from an EMBL/GenBank/DDBJ whole genome shotgun (WGS) entry which is preliminary data.</text>
</comment>
<protein>
    <submittedName>
        <fullName evidence="11">Zinc transporter 1-like protein</fullName>
    </submittedName>
</protein>
<dbReference type="SUPFAM" id="SSF161111">
    <property type="entry name" value="Cation efflux protein transmembrane domain-like"/>
    <property type="match status" value="1"/>
</dbReference>
<dbReference type="AlphaFoldDB" id="A0A3S4R448"/>
<dbReference type="GO" id="GO:0016020">
    <property type="term" value="C:membrane"/>
    <property type="evidence" value="ECO:0007669"/>
    <property type="project" value="UniProtKB-SubCell"/>
</dbReference>
<dbReference type="EMBL" id="NCKU01001753">
    <property type="protein sequence ID" value="RWS11344.1"/>
    <property type="molecule type" value="Genomic_DNA"/>
</dbReference>
<proteinExistence type="inferred from homology"/>
<gene>
    <name evidence="11" type="ORF">B4U79_09590</name>
</gene>
<feature type="domain" description="Cation efflux protein transmembrane" evidence="9">
    <location>
        <begin position="17"/>
        <end position="235"/>
    </location>
</feature>